<organism evidence="1 2">
    <name type="scientific">Cronartium quercuum f. sp. fusiforme G11</name>
    <dbReference type="NCBI Taxonomy" id="708437"/>
    <lineage>
        <taxon>Eukaryota</taxon>
        <taxon>Fungi</taxon>
        <taxon>Dikarya</taxon>
        <taxon>Basidiomycota</taxon>
        <taxon>Pucciniomycotina</taxon>
        <taxon>Pucciniomycetes</taxon>
        <taxon>Pucciniales</taxon>
        <taxon>Coleosporiaceae</taxon>
        <taxon>Cronartium</taxon>
    </lineage>
</organism>
<proteinExistence type="predicted"/>
<keyword evidence="2" id="KW-1185">Reference proteome</keyword>
<comment type="caution">
    <text evidence="1">The sequence shown here is derived from an EMBL/GenBank/DDBJ whole genome shotgun (WGS) entry which is preliminary data.</text>
</comment>
<dbReference type="EMBL" id="MU167273">
    <property type="protein sequence ID" value="KAG0145630.1"/>
    <property type="molecule type" value="Genomic_DNA"/>
</dbReference>
<name>A0A9P6TBG5_9BASI</name>
<gene>
    <name evidence="1" type="ORF">CROQUDRAFT_658423</name>
</gene>
<dbReference type="AlphaFoldDB" id="A0A9P6TBG5"/>
<dbReference type="Proteomes" id="UP000886653">
    <property type="component" value="Unassembled WGS sequence"/>
</dbReference>
<protein>
    <submittedName>
        <fullName evidence="1">Uncharacterized protein</fullName>
    </submittedName>
</protein>
<evidence type="ECO:0000313" key="2">
    <source>
        <dbReference type="Proteomes" id="UP000886653"/>
    </source>
</evidence>
<sequence length="76" mass="8879">MKNKLRPIKIEVNQGSGWLEERVKRTKQEVELKEKRTSLKLILKEENKNSDNKNDMMNPVSSRGNGLIMIFRVPVN</sequence>
<evidence type="ECO:0000313" key="1">
    <source>
        <dbReference type="EMBL" id="KAG0145630.1"/>
    </source>
</evidence>
<reference evidence="1" key="1">
    <citation type="submission" date="2013-11" db="EMBL/GenBank/DDBJ databases">
        <title>Genome sequence of the fusiform rust pathogen reveals effectors for host alternation and coevolution with pine.</title>
        <authorList>
            <consortium name="DOE Joint Genome Institute"/>
            <person name="Smith K."/>
            <person name="Pendleton A."/>
            <person name="Kubisiak T."/>
            <person name="Anderson C."/>
            <person name="Salamov A."/>
            <person name="Aerts A."/>
            <person name="Riley R."/>
            <person name="Clum A."/>
            <person name="Lindquist E."/>
            <person name="Ence D."/>
            <person name="Campbell M."/>
            <person name="Kronenberg Z."/>
            <person name="Feau N."/>
            <person name="Dhillon B."/>
            <person name="Hamelin R."/>
            <person name="Burleigh J."/>
            <person name="Smith J."/>
            <person name="Yandell M."/>
            <person name="Nelson C."/>
            <person name="Grigoriev I."/>
            <person name="Davis J."/>
        </authorList>
    </citation>
    <scope>NUCLEOTIDE SEQUENCE</scope>
    <source>
        <strain evidence="1">G11</strain>
    </source>
</reference>
<accession>A0A9P6TBG5</accession>